<dbReference type="InterPro" id="IPR036412">
    <property type="entry name" value="HAD-like_sf"/>
</dbReference>
<dbReference type="Pfam" id="PF12710">
    <property type="entry name" value="HAD"/>
    <property type="match status" value="1"/>
</dbReference>
<evidence type="ECO:0000256" key="8">
    <source>
        <dbReference type="ARBA" id="ARBA00023299"/>
    </source>
</evidence>
<accession>A0ABT3Q2N2</accession>
<dbReference type="Gene3D" id="1.10.150.210">
    <property type="entry name" value="Phosphoserine phosphatase, domain 2"/>
    <property type="match status" value="1"/>
</dbReference>
<comment type="catalytic activity">
    <reaction evidence="9">
        <text>O-phospho-L-serine + H2O = L-serine + phosphate</text>
        <dbReference type="Rhea" id="RHEA:21208"/>
        <dbReference type="ChEBI" id="CHEBI:15377"/>
        <dbReference type="ChEBI" id="CHEBI:33384"/>
        <dbReference type="ChEBI" id="CHEBI:43474"/>
        <dbReference type="ChEBI" id="CHEBI:57524"/>
        <dbReference type="EC" id="3.1.3.3"/>
    </reaction>
</comment>
<keyword evidence="8" id="KW-0718">Serine biosynthesis</keyword>
<dbReference type="Gene3D" id="3.40.50.1000">
    <property type="entry name" value="HAD superfamily/HAD-like"/>
    <property type="match status" value="1"/>
</dbReference>
<evidence type="ECO:0000256" key="5">
    <source>
        <dbReference type="ARBA" id="ARBA00022723"/>
    </source>
</evidence>
<name>A0ABT3Q2N2_9BACT</name>
<dbReference type="Proteomes" id="UP001207337">
    <property type="component" value="Unassembled WGS sequence"/>
</dbReference>
<organism evidence="11 12">
    <name type="scientific">Fodinibius salicampi</name>
    <dbReference type="NCBI Taxonomy" id="1920655"/>
    <lineage>
        <taxon>Bacteria</taxon>
        <taxon>Pseudomonadati</taxon>
        <taxon>Balneolota</taxon>
        <taxon>Balneolia</taxon>
        <taxon>Balneolales</taxon>
        <taxon>Balneolaceae</taxon>
        <taxon>Fodinibius</taxon>
    </lineage>
</organism>
<dbReference type="EMBL" id="JAJNDC010000005">
    <property type="protein sequence ID" value="MCW9714336.1"/>
    <property type="molecule type" value="Genomic_DNA"/>
</dbReference>
<evidence type="ECO:0000313" key="12">
    <source>
        <dbReference type="Proteomes" id="UP001207337"/>
    </source>
</evidence>
<comment type="cofactor">
    <cofactor evidence="1">
        <name>Mg(2+)</name>
        <dbReference type="ChEBI" id="CHEBI:18420"/>
    </cofactor>
</comment>
<dbReference type="EC" id="3.1.3.3" evidence="3"/>
<evidence type="ECO:0000256" key="4">
    <source>
        <dbReference type="ARBA" id="ARBA00022605"/>
    </source>
</evidence>
<proteinExistence type="predicted"/>
<protein>
    <recommendedName>
        <fullName evidence="3">phosphoserine phosphatase</fullName>
        <ecNumber evidence="3">3.1.3.3</ecNumber>
    </recommendedName>
</protein>
<sequence length="221" mass="24383">MDNQTFIIDFDSTFVSVESLDLLATISLDGNADKDQKVKQIADITDLGMNGELSFTDSLKRRLAVLEANKSHLKKLIPLLKSEISPSFEKNRAFIQEHSDSIYIISSGFKEFIVPVVADFGIPEDHVLANTFEFDESGNITGADQQNPLAGDSGKIKVVEQLNLEGEIITVGDGYTDYEIKKAGLATQFFVFTENVSREKVLEAATFVASSFDEVLFAKQT</sequence>
<gene>
    <name evidence="11" type="ORF">LQ318_15615</name>
</gene>
<keyword evidence="7" id="KW-0460">Magnesium</keyword>
<keyword evidence="12" id="KW-1185">Reference proteome</keyword>
<reference evidence="11 12" key="1">
    <citation type="submission" date="2021-11" db="EMBL/GenBank/DDBJ databases">
        <title>Aliifidinibius sp. nov., a new bacterium isolated from saline soil.</title>
        <authorList>
            <person name="Galisteo C."/>
            <person name="De La Haba R."/>
            <person name="Sanchez-Porro C."/>
            <person name="Ventosa A."/>
        </authorList>
    </citation>
    <scope>NUCLEOTIDE SEQUENCE [LARGE SCALE GENOMIC DNA]</scope>
    <source>
        <strain evidence="11 12">KACC 190600</strain>
    </source>
</reference>
<dbReference type="NCBIfam" id="TIGR01488">
    <property type="entry name" value="HAD-SF-IB"/>
    <property type="match status" value="1"/>
</dbReference>
<dbReference type="InterPro" id="IPR050582">
    <property type="entry name" value="HAD-like_SerB"/>
</dbReference>
<evidence type="ECO:0000256" key="7">
    <source>
        <dbReference type="ARBA" id="ARBA00022842"/>
    </source>
</evidence>
<evidence type="ECO:0000313" key="11">
    <source>
        <dbReference type="EMBL" id="MCW9714336.1"/>
    </source>
</evidence>
<comment type="catalytic activity">
    <reaction evidence="10">
        <text>O-phospho-D-serine + H2O = D-serine + phosphate</text>
        <dbReference type="Rhea" id="RHEA:24873"/>
        <dbReference type="ChEBI" id="CHEBI:15377"/>
        <dbReference type="ChEBI" id="CHEBI:35247"/>
        <dbReference type="ChEBI" id="CHEBI:43474"/>
        <dbReference type="ChEBI" id="CHEBI:58680"/>
        <dbReference type="EC" id="3.1.3.3"/>
    </reaction>
</comment>
<evidence type="ECO:0000256" key="10">
    <source>
        <dbReference type="ARBA" id="ARBA00048523"/>
    </source>
</evidence>
<dbReference type="RefSeq" id="WP_265791553.1">
    <property type="nucleotide sequence ID" value="NZ_BAABRS010000005.1"/>
</dbReference>
<evidence type="ECO:0000256" key="3">
    <source>
        <dbReference type="ARBA" id="ARBA00012640"/>
    </source>
</evidence>
<evidence type="ECO:0000256" key="6">
    <source>
        <dbReference type="ARBA" id="ARBA00022801"/>
    </source>
</evidence>
<comment type="pathway">
    <text evidence="2">Amino-acid biosynthesis; L-serine biosynthesis; L-serine from 3-phospho-D-glycerate: step 3/3.</text>
</comment>
<comment type="caution">
    <text evidence="11">The sequence shown here is derived from an EMBL/GenBank/DDBJ whole genome shotgun (WGS) entry which is preliminary data.</text>
</comment>
<dbReference type="PANTHER" id="PTHR43344">
    <property type="entry name" value="PHOSPHOSERINE PHOSPHATASE"/>
    <property type="match status" value="1"/>
</dbReference>
<keyword evidence="4" id="KW-0028">Amino-acid biosynthesis</keyword>
<dbReference type="InterPro" id="IPR023214">
    <property type="entry name" value="HAD_sf"/>
</dbReference>
<keyword evidence="5" id="KW-0479">Metal-binding</keyword>
<dbReference type="PANTHER" id="PTHR43344:SF2">
    <property type="entry name" value="PHOSPHOSERINE PHOSPHATASE"/>
    <property type="match status" value="1"/>
</dbReference>
<keyword evidence="6" id="KW-0378">Hydrolase</keyword>
<dbReference type="SUPFAM" id="SSF56784">
    <property type="entry name" value="HAD-like"/>
    <property type="match status" value="1"/>
</dbReference>
<evidence type="ECO:0000256" key="9">
    <source>
        <dbReference type="ARBA" id="ARBA00048138"/>
    </source>
</evidence>
<evidence type="ECO:0000256" key="1">
    <source>
        <dbReference type="ARBA" id="ARBA00001946"/>
    </source>
</evidence>
<evidence type="ECO:0000256" key="2">
    <source>
        <dbReference type="ARBA" id="ARBA00005135"/>
    </source>
</evidence>